<comment type="caution">
    <text evidence="2">The sequence shown here is derived from an EMBL/GenBank/DDBJ whole genome shotgun (WGS) entry which is preliminary data.</text>
</comment>
<protein>
    <recommendedName>
        <fullName evidence="4">Chemotaxis protein</fullName>
    </recommendedName>
</protein>
<evidence type="ECO:0008006" key="4">
    <source>
        <dbReference type="Google" id="ProtNLM"/>
    </source>
</evidence>
<feature type="chain" id="PRO_5002068988" description="Chemotaxis protein" evidence="1">
    <location>
        <begin position="40"/>
        <end position="416"/>
    </location>
</feature>
<evidence type="ECO:0000256" key="1">
    <source>
        <dbReference type="SAM" id="SignalP"/>
    </source>
</evidence>
<dbReference type="STRING" id="1572751.PK98_05585"/>
<accession>A0A0B2C1G4</accession>
<evidence type="ECO:0000313" key="2">
    <source>
        <dbReference type="EMBL" id="KHL26025.1"/>
    </source>
</evidence>
<evidence type="ECO:0000313" key="3">
    <source>
        <dbReference type="Proteomes" id="UP000030988"/>
    </source>
</evidence>
<keyword evidence="3" id="KW-1185">Reference proteome</keyword>
<dbReference type="SUPFAM" id="SSF81901">
    <property type="entry name" value="HCP-like"/>
    <property type="match status" value="1"/>
</dbReference>
<reference evidence="2 3" key="1">
    <citation type="submission" date="2014-11" db="EMBL/GenBank/DDBJ databases">
        <title>Draft genome sequence of Kirrobacter mercurialis.</title>
        <authorList>
            <person name="Coil D.A."/>
            <person name="Eisen J.A."/>
        </authorList>
    </citation>
    <scope>NUCLEOTIDE SEQUENCE [LARGE SCALE GENOMIC DNA]</scope>
    <source>
        <strain evidence="2 3">Coronado</strain>
    </source>
</reference>
<dbReference type="Proteomes" id="UP000030988">
    <property type="component" value="Unassembled WGS sequence"/>
</dbReference>
<dbReference type="EMBL" id="JTDN01000001">
    <property type="protein sequence ID" value="KHL26025.1"/>
    <property type="molecule type" value="Genomic_DNA"/>
</dbReference>
<keyword evidence="1" id="KW-0732">Signal</keyword>
<gene>
    <name evidence="2" type="ORF">PK98_05585</name>
</gene>
<dbReference type="AlphaFoldDB" id="A0A0B2C1G4"/>
<organism evidence="2 3">
    <name type="scientific">Croceibacterium mercuriale</name>
    <dbReference type="NCBI Taxonomy" id="1572751"/>
    <lineage>
        <taxon>Bacteria</taxon>
        <taxon>Pseudomonadati</taxon>
        <taxon>Pseudomonadota</taxon>
        <taxon>Alphaproteobacteria</taxon>
        <taxon>Sphingomonadales</taxon>
        <taxon>Erythrobacteraceae</taxon>
        <taxon>Croceibacterium</taxon>
    </lineage>
</organism>
<feature type="signal peptide" evidence="1">
    <location>
        <begin position="1"/>
        <end position="39"/>
    </location>
</feature>
<proteinExistence type="predicted"/>
<sequence>MGFTGSRTLRGAASAFAMALTLAGGALGGAALIATPAAAQEYTKKFVEVYQPVATIVSTEGGDLDAARGQLEGVYAAIGSEDDRNAAGSLTLNIGTKLSDKSLQRRGLEMMLQSGKVAPEQQAQFQFFVGNLAYDANDYAAARTALQAAYDAGYREQDVRPIIAESYFGEGQNPQGIAYIEKLVAEQQAAGEPVNENLIRRALRFAYEGKDAAKSTELSALLISTNPSAESWKQGLQVVNAMVDLEPQAQLDLLRLMLVTDSLSERSEFVTYIEAADVRVMSNEVQRVLAKGLEKGIFTASDDYYSELKRLADQRAPIDAREAPGLVTEARSAAQGNAAQGAGDVQLSLADYAQAEAMYQLALEKGVTDRDRNLTRLGIAQAMQGKGAEAKATLEQVAGARAPVARMWMAYVDTKA</sequence>
<name>A0A0B2C1G4_9SPHN</name>